<accession>A0A6J5NMS0</accession>
<keyword evidence="1" id="KW-0255">Endonuclease</keyword>
<proteinExistence type="predicted"/>
<dbReference type="Gene3D" id="3.40.1800.10">
    <property type="entry name" value="His-Me finger endonucleases"/>
    <property type="match status" value="1"/>
</dbReference>
<dbReference type="SUPFAM" id="SSF54060">
    <property type="entry name" value="His-Me finger endonucleases"/>
    <property type="match status" value="1"/>
</dbReference>
<evidence type="ECO:0000313" key="1">
    <source>
        <dbReference type="EMBL" id="CAB4161120.1"/>
    </source>
</evidence>
<reference evidence="1" key="1">
    <citation type="submission" date="2020-04" db="EMBL/GenBank/DDBJ databases">
        <authorList>
            <person name="Chiriac C."/>
            <person name="Salcher M."/>
            <person name="Ghai R."/>
            <person name="Kavagutti S V."/>
        </authorList>
    </citation>
    <scope>NUCLEOTIDE SEQUENCE</scope>
</reference>
<protein>
    <submittedName>
        <fullName evidence="1">Recombination endonuclease VII</fullName>
    </submittedName>
</protein>
<sequence>MAKKHEFHPEFSKLTATGLRARQLGQTLYFTGKRCLKGHLWPRYASSGNCVECIANARGQASINSKGKSSKRSAVNHAAALAAIDSGALEYLSDAACPHGHYRRYVTTNNCIDCDVESRTQRAEKARWARIKKEYGLSELDVTQMLNEQNFQCEICNINIQNGYHVDHCHATGKVRALLCQKCNQAIGLLRESESLFFKAAEYIKEHNAAS</sequence>
<name>A0A6J5NMS0_9CAUD</name>
<dbReference type="InterPro" id="IPR038563">
    <property type="entry name" value="Endonuclease_7_sf"/>
</dbReference>
<gene>
    <name evidence="1" type="ORF">UFOVP764_33</name>
</gene>
<keyword evidence="1" id="KW-0540">Nuclease</keyword>
<dbReference type="EMBL" id="LR796711">
    <property type="protein sequence ID" value="CAB4161120.1"/>
    <property type="molecule type" value="Genomic_DNA"/>
</dbReference>
<organism evidence="1">
    <name type="scientific">uncultured Caudovirales phage</name>
    <dbReference type="NCBI Taxonomy" id="2100421"/>
    <lineage>
        <taxon>Viruses</taxon>
        <taxon>Duplodnaviria</taxon>
        <taxon>Heunggongvirae</taxon>
        <taxon>Uroviricota</taxon>
        <taxon>Caudoviricetes</taxon>
        <taxon>Peduoviridae</taxon>
        <taxon>Maltschvirus</taxon>
        <taxon>Maltschvirus maltsch</taxon>
    </lineage>
</organism>
<dbReference type="Pfam" id="PF02945">
    <property type="entry name" value="Endonuclease_7"/>
    <property type="match status" value="1"/>
</dbReference>
<keyword evidence="1" id="KW-0378">Hydrolase</keyword>
<dbReference type="InterPro" id="IPR044925">
    <property type="entry name" value="His-Me_finger_sf"/>
</dbReference>
<dbReference type="GO" id="GO:0004519">
    <property type="term" value="F:endonuclease activity"/>
    <property type="evidence" value="ECO:0007669"/>
    <property type="project" value="UniProtKB-KW"/>
</dbReference>
<dbReference type="InterPro" id="IPR004211">
    <property type="entry name" value="Endonuclease_7"/>
</dbReference>